<dbReference type="FunFam" id="3.40.50.12280:FF:000001">
    <property type="entry name" value="NADH-quinone oxidoreductase subunit B 2"/>
    <property type="match status" value="1"/>
</dbReference>
<evidence type="ECO:0000256" key="4">
    <source>
        <dbReference type="ARBA" id="ARBA00071853"/>
    </source>
</evidence>
<dbReference type="InterPro" id="IPR006138">
    <property type="entry name" value="NADH_UQ_OxRdtase_20Kd_su"/>
</dbReference>
<dbReference type="GO" id="GO:0051539">
    <property type="term" value="F:4 iron, 4 sulfur cluster binding"/>
    <property type="evidence" value="ECO:0007669"/>
    <property type="project" value="UniProtKB-KW"/>
</dbReference>
<accession>A0A7R8UYX8</accession>
<evidence type="ECO:0000259" key="7">
    <source>
        <dbReference type="Pfam" id="PF01058"/>
    </source>
</evidence>
<reference evidence="8 9" key="1">
    <citation type="submission" date="2020-11" db="EMBL/GenBank/DDBJ databases">
        <authorList>
            <person name="Wallbank WR R."/>
            <person name="Pardo Diaz C."/>
            <person name="Kozak K."/>
            <person name="Martin S."/>
            <person name="Jiggins C."/>
            <person name="Moest M."/>
            <person name="Warren A I."/>
            <person name="Generalovic N T."/>
            <person name="Byers J.R.P. K."/>
            <person name="Montejo-Kovacevich G."/>
            <person name="Yen C E."/>
        </authorList>
    </citation>
    <scope>NUCLEOTIDE SEQUENCE [LARGE SCALE GENOMIC DNA]</scope>
</reference>
<keyword evidence="3 5" id="KW-0520">NAD</keyword>
<dbReference type="GO" id="GO:0005739">
    <property type="term" value="C:mitochondrion"/>
    <property type="evidence" value="ECO:0007669"/>
    <property type="project" value="GOC"/>
</dbReference>
<evidence type="ECO:0000313" key="9">
    <source>
        <dbReference type="Proteomes" id="UP000594454"/>
    </source>
</evidence>
<dbReference type="Proteomes" id="UP000594454">
    <property type="component" value="Chromosome 5"/>
</dbReference>
<sequence>MLRSALVAANRAPRLLSSNLAGSFAPATETLNLNRRNQQTMPVVDPANPPPKRGYTPFGTKQPNMAEWTVARLDDILNWGRKGSIWPLTFGLACCAVEMMHIAAPRYDMDRFGVVFRASPRQADVIIVAGTLTNKMASALRKVYDQMPEPRWVISMGSCANGGGYYHYSYSVVRGCDRIIPVDIYVPGCPPTAEALLYGVLQLQKKVKRMRTLQLWYRK</sequence>
<protein>
    <recommendedName>
        <fullName evidence="4">Probable NADH dehydrogenase [ubiquinone] iron-sulfur protein 7, mitochondrial</fullName>
    </recommendedName>
</protein>
<evidence type="ECO:0000256" key="1">
    <source>
        <dbReference type="ARBA" id="ARBA00009173"/>
    </source>
</evidence>
<dbReference type="EMBL" id="LR899013">
    <property type="protein sequence ID" value="CAD7089689.1"/>
    <property type="molecule type" value="Genomic_DNA"/>
</dbReference>
<keyword evidence="9" id="KW-1185">Reference proteome</keyword>
<comment type="subunit">
    <text evidence="2">Complex I is composed of 45 different subunits This is a component of the iron-sulfur (IP) fragment of the enzyme.</text>
</comment>
<dbReference type="GO" id="GO:0045271">
    <property type="term" value="C:respiratory chain complex I"/>
    <property type="evidence" value="ECO:0007669"/>
    <property type="project" value="TreeGrafter"/>
</dbReference>
<dbReference type="Gene3D" id="3.40.50.12280">
    <property type="match status" value="1"/>
</dbReference>
<evidence type="ECO:0000256" key="5">
    <source>
        <dbReference type="RuleBase" id="RU004464"/>
    </source>
</evidence>
<dbReference type="PROSITE" id="PS01150">
    <property type="entry name" value="COMPLEX1_20K"/>
    <property type="match status" value="1"/>
</dbReference>
<dbReference type="Pfam" id="PF01058">
    <property type="entry name" value="Oxidored_q6"/>
    <property type="match status" value="1"/>
</dbReference>
<dbReference type="InterPro" id="IPR006137">
    <property type="entry name" value="NADH_UbQ_OxRdtase-like_20kDa"/>
</dbReference>
<dbReference type="PANTHER" id="PTHR11995:SF14">
    <property type="entry name" value="NADH DEHYDROGENASE [UBIQUINONE] IRON-SULFUR PROTEIN 7, MITOCHONDRIAL"/>
    <property type="match status" value="1"/>
</dbReference>
<dbReference type="NCBIfam" id="TIGR01957">
    <property type="entry name" value="nuoB_fam"/>
    <property type="match status" value="1"/>
</dbReference>
<feature type="region of interest" description="Disordered" evidence="6">
    <location>
        <begin position="35"/>
        <end position="60"/>
    </location>
</feature>
<evidence type="ECO:0000256" key="3">
    <source>
        <dbReference type="ARBA" id="ARBA00023027"/>
    </source>
</evidence>
<feature type="domain" description="NADH:ubiquinone oxidoreductase-like 20kDa subunit" evidence="7">
    <location>
        <begin position="94"/>
        <end position="203"/>
    </location>
</feature>
<keyword evidence="5" id="KW-0004">4Fe-4S</keyword>
<dbReference type="AlphaFoldDB" id="A0A7R8UYX8"/>
<dbReference type="FunCoup" id="A0A7R8UYX8">
    <property type="interactions" value="901"/>
</dbReference>
<gene>
    <name evidence="8" type="ORF">HERILL_LOCUS12222</name>
</gene>
<dbReference type="GO" id="GO:0048038">
    <property type="term" value="F:quinone binding"/>
    <property type="evidence" value="ECO:0007669"/>
    <property type="project" value="InterPro"/>
</dbReference>
<dbReference type="OrthoDB" id="268400at2759"/>
<dbReference type="HAMAP" id="MF_01356">
    <property type="entry name" value="NDH1_NuoB"/>
    <property type="match status" value="1"/>
</dbReference>
<keyword evidence="5" id="KW-0411">Iron-sulfur</keyword>
<dbReference type="PANTHER" id="PTHR11995">
    <property type="entry name" value="NADH DEHYDROGENASE"/>
    <property type="match status" value="1"/>
</dbReference>
<comment type="similarity">
    <text evidence="1 5">Belongs to the complex I 20 kDa subunit family.</text>
</comment>
<proteinExistence type="inferred from homology"/>
<keyword evidence="5" id="KW-0408">Iron</keyword>
<dbReference type="SUPFAM" id="SSF56770">
    <property type="entry name" value="HydA/Nqo6-like"/>
    <property type="match status" value="1"/>
</dbReference>
<dbReference type="GO" id="GO:0032981">
    <property type="term" value="P:mitochondrial respiratory chain complex I assembly"/>
    <property type="evidence" value="ECO:0007669"/>
    <property type="project" value="TreeGrafter"/>
</dbReference>
<name>A0A7R8UYX8_HERIL</name>
<keyword evidence="5" id="KW-0479">Metal-binding</keyword>
<evidence type="ECO:0000256" key="2">
    <source>
        <dbReference type="ARBA" id="ARBA00011163"/>
    </source>
</evidence>
<dbReference type="GO" id="GO:0009060">
    <property type="term" value="P:aerobic respiration"/>
    <property type="evidence" value="ECO:0007669"/>
    <property type="project" value="TreeGrafter"/>
</dbReference>
<dbReference type="InParanoid" id="A0A7R8UYX8"/>
<evidence type="ECO:0000313" key="8">
    <source>
        <dbReference type="EMBL" id="CAD7089689.1"/>
    </source>
</evidence>
<dbReference type="NCBIfam" id="NF005012">
    <property type="entry name" value="PRK06411.1"/>
    <property type="match status" value="1"/>
</dbReference>
<dbReference type="GO" id="GO:0015990">
    <property type="term" value="P:electron transport coupled proton transport"/>
    <property type="evidence" value="ECO:0007669"/>
    <property type="project" value="TreeGrafter"/>
</dbReference>
<dbReference type="GO" id="GO:0008137">
    <property type="term" value="F:NADH dehydrogenase (ubiquinone) activity"/>
    <property type="evidence" value="ECO:0007669"/>
    <property type="project" value="InterPro"/>
</dbReference>
<dbReference type="OMA" id="CGGPYWE"/>
<evidence type="ECO:0000256" key="6">
    <source>
        <dbReference type="SAM" id="MobiDB-lite"/>
    </source>
</evidence>
<organism evidence="8 9">
    <name type="scientific">Hermetia illucens</name>
    <name type="common">Black soldier fly</name>
    <dbReference type="NCBI Taxonomy" id="343691"/>
    <lineage>
        <taxon>Eukaryota</taxon>
        <taxon>Metazoa</taxon>
        <taxon>Ecdysozoa</taxon>
        <taxon>Arthropoda</taxon>
        <taxon>Hexapoda</taxon>
        <taxon>Insecta</taxon>
        <taxon>Pterygota</taxon>
        <taxon>Neoptera</taxon>
        <taxon>Endopterygota</taxon>
        <taxon>Diptera</taxon>
        <taxon>Brachycera</taxon>
        <taxon>Stratiomyomorpha</taxon>
        <taxon>Stratiomyidae</taxon>
        <taxon>Hermetiinae</taxon>
        <taxon>Hermetia</taxon>
    </lineage>
</organism>
<dbReference type="GO" id="GO:0046872">
    <property type="term" value="F:metal ion binding"/>
    <property type="evidence" value="ECO:0007669"/>
    <property type="project" value="UniProtKB-KW"/>
</dbReference>